<dbReference type="CDD" id="cd06550">
    <property type="entry name" value="TM_ABC_iron-siderophores_like"/>
    <property type="match status" value="1"/>
</dbReference>
<feature type="transmembrane region" description="Helical" evidence="8">
    <location>
        <begin position="253"/>
        <end position="280"/>
    </location>
</feature>
<comment type="caution">
    <text evidence="9">The sequence shown here is derived from an EMBL/GenBank/DDBJ whole genome shotgun (WGS) entry which is preliminary data.</text>
</comment>
<organism evidence="9 10">
    <name type="scientific">Nocardia pulmonis</name>
    <dbReference type="NCBI Taxonomy" id="2951408"/>
    <lineage>
        <taxon>Bacteria</taxon>
        <taxon>Bacillati</taxon>
        <taxon>Actinomycetota</taxon>
        <taxon>Actinomycetes</taxon>
        <taxon>Mycobacteriales</taxon>
        <taxon>Nocardiaceae</taxon>
        <taxon>Nocardia</taxon>
    </lineage>
</organism>
<dbReference type="GO" id="GO:0022857">
    <property type="term" value="F:transmembrane transporter activity"/>
    <property type="evidence" value="ECO:0007669"/>
    <property type="project" value="InterPro"/>
</dbReference>
<name>A0A9X2IUD2_9NOCA</name>
<dbReference type="SUPFAM" id="SSF81345">
    <property type="entry name" value="ABC transporter involved in vitamin B12 uptake, BtuC"/>
    <property type="match status" value="1"/>
</dbReference>
<keyword evidence="6 8" id="KW-1133">Transmembrane helix</keyword>
<comment type="subcellular location">
    <subcellularLocation>
        <location evidence="1">Cell membrane</location>
        <topology evidence="1">Multi-pass membrane protein</topology>
    </subcellularLocation>
</comment>
<comment type="similarity">
    <text evidence="2">Belongs to the binding-protein-dependent transport system permease family. FecCD subfamily.</text>
</comment>
<feature type="transmembrane region" description="Helical" evidence="8">
    <location>
        <begin position="105"/>
        <end position="126"/>
    </location>
</feature>
<dbReference type="InterPro" id="IPR037294">
    <property type="entry name" value="ABC_BtuC-like"/>
</dbReference>
<dbReference type="Pfam" id="PF01032">
    <property type="entry name" value="FecCD"/>
    <property type="match status" value="1"/>
</dbReference>
<reference evidence="9" key="1">
    <citation type="submission" date="2022-06" db="EMBL/GenBank/DDBJ databases">
        <title>Novel species in genus nocardia.</title>
        <authorList>
            <person name="Li F."/>
        </authorList>
    </citation>
    <scope>NUCLEOTIDE SEQUENCE</scope>
    <source>
        <strain evidence="9">CDC141</strain>
    </source>
</reference>
<feature type="transmembrane region" description="Helical" evidence="8">
    <location>
        <begin position="20"/>
        <end position="39"/>
    </location>
</feature>
<evidence type="ECO:0000256" key="5">
    <source>
        <dbReference type="ARBA" id="ARBA00022692"/>
    </source>
</evidence>
<evidence type="ECO:0000256" key="2">
    <source>
        <dbReference type="ARBA" id="ARBA00007935"/>
    </source>
</evidence>
<gene>
    <name evidence="9" type="ORF">NDR86_00530</name>
</gene>
<dbReference type="AlphaFoldDB" id="A0A9X2IUD2"/>
<evidence type="ECO:0000256" key="6">
    <source>
        <dbReference type="ARBA" id="ARBA00022989"/>
    </source>
</evidence>
<feature type="transmembrane region" description="Helical" evidence="8">
    <location>
        <begin position="213"/>
        <end position="232"/>
    </location>
</feature>
<keyword evidence="7 8" id="KW-0472">Membrane</keyword>
<dbReference type="Proteomes" id="UP001139157">
    <property type="component" value="Unassembled WGS sequence"/>
</dbReference>
<dbReference type="GO" id="GO:0033214">
    <property type="term" value="P:siderophore-iron import into cell"/>
    <property type="evidence" value="ECO:0007669"/>
    <property type="project" value="TreeGrafter"/>
</dbReference>
<dbReference type="InterPro" id="IPR000522">
    <property type="entry name" value="ABC_transptr_permease_BtuC"/>
</dbReference>
<feature type="transmembrane region" description="Helical" evidence="8">
    <location>
        <begin position="132"/>
        <end position="154"/>
    </location>
</feature>
<keyword evidence="3" id="KW-0813">Transport</keyword>
<evidence type="ECO:0000313" key="9">
    <source>
        <dbReference type="EMBL" id="MCM6771953.1"/>
    </source>
</evidence>
<keyword evidence="5 8" id="KW-0812">Transmembrane</keyword>
<dbReference type="PRINTS" id="PR01035">
    <property type="entry name" value="TCRTETA"/>
</dbReference>
<dbReference type="RefSeq" id="WP_251908834.1">
    <property type="nucleotide sequence ID" value="NZ_JAMRXG010000001.1"/>
</dbReference>
<feature type="transmembrane region" description="Helical" evidence="8">
    <location>
        <begin position="161"/>
        <end position="183"/>
    </location>
</feature>
<evidence type="ECO:0000256" key="7">
    <source>
        <dbReference type="ARBA" id="ARBA00023136"/>
    </source>
</evidence>
<protein>
    <submittedName>
        <fullName evidence="9">Iron chelate uptake ABC transporter family permease subunit</fullName>
    </submittedName>
</protein>
<dbReference type="EMBL" id="JAMRXG010000001">
    <property type="protein sequence ID" value="MCM6771953.1"/>
    <property type="molecule type" value="Genomic_DNA"/>
</dbReference>
<dbReference type="GO" id="GO:0005886">
    <property type="term" value="C:plasma membrane"/>
    <property type="evidence" value="ECO:0007669"/>
    <property type="project" value="UniProtKB-SubCell"/>
</dbReference>
<evidence type="ECO:0000313" key="10">
    <source>
        <dbReference type="Proteomes" id="UP001139157"/>
    </source>
</evidence>
<feature type="transmembrane region" description="Helical" evidence="8">
    <location>
        <begin position="75"/>
        <end position="93"/>
    </location>
</feature>
<keyword evidence="4" id="KW-1003">Cell membrane</keyword>
<evidence type="ECO:0000256" key="8">
    <source>
        <dbReference type="SAM" id="Phobius"/>
    </source>
</evidence>
<sequence>MRRSVLRAGPLSLTLRPRVVAVVVVLAALVAVFGCLEVSSGDYPLSPLAVIAALTGWSDDPGTHVVVTEFRLPRALVAITVGAALGFSGAIVQSVARNPLASPDVLGITAGAGAVAVAAATGVTGIGAVTALLGTTGAAMAGGLLTGLVVYLLAWRRGMDGYRLVLVGVSITALMQALTEWFIAKADMHGAVAAQGWLSGSLNGRDWADVRTAAVGLVIAVLATLAVARAVGPMHLGDDVAVGLGVSLVRVRAILLIIAVLLVGVAVAAAGPIPFVAFVAPQLALRFTASATPPLVTSALVGSVLLTGSDWLLRTVWAGEMPVGLATALVGGPFLVYVMVRRNMRTEM</sequence>
<feature type="transmembrane region" description="Helical" evidence="8">
    <location>
        <begin position="321"/>
        <end position="340"/>
    </location>
</feature>
<dbReference type="InterPro" id="IPR001958">
    <property type="entry name" value="Tet-R_TetA/multi-R_MdtG-like"/>
</dbReference>
<proteinExistence type="inferred from homology"/>
<dbReference type="PANTHER" id="PTHR30472:SF24">
    <property type="entry name" value="FERRIC ENTEROBACTIN TRANSPORT SYSTEM PERMEASE PROTEIN FEPG"/>
    <property type="match status" value="1"/>
</dbReference>
<dbReference type="Gene3D" id="1.10.3470.10">
    <property type="entry name" value="ABC transporter involved in vitamin B12 uptake, BtuC"/>
    <property type="match status" value="1"/>
</dbReference>
<dbReference type="PANTHER" id="PTHR30472">
    <property type="entry name" value="FERRIC ENTEROBACTIN TRANSPORT SYSTEM PERMEASE PROTEIN"/>
    <property type="match status" value="1"/>
</dbReference>
<evidence type="ECO:0000256" key="3">
    <source>
        <dbReference type="ARBA" id="ARBA00022448"/>
    </source>
</evidence>
<accession>A0A9X2IUD2</accession>
<evidence type="ECO:0000256" key="4">
    <source>
        <dbReference type="ARBA" id="ARBA00022475"/>
    </source>
</evidence>
<dbReference type="PROSITE" id="PS51257">
    <property type="entry name" value="PROKAR_LIPOPROTEIN"/>
    <property type="match status" value="1"/>
</dbReference>
<keyword evidence="10" id="KW-1185">Reference proteome</keyword>
<evidence type="ECO:0000256" key="1">
    <source>
        <dbReference type="ARBA" id="ARBA00004651"/>
    </source>
</evidence>